<organism evidence="7 8">
    <name type="scientific">Alistipes ihumii AP11</name>
    <dbReference type="NCBI Taxonomy" id="1211813"/>
    <lineage>
        <taxon>Bacteria</taxon>
        <taxon>Pseudomonadati</taxon>
        <taxon>Bacteroidota</taxon>
        <taxon>Bacteroidia</taxon>
        <taxon>Bacteroidales</taxon>
        <taxon>Rikenellaceae</taxon>
        <taxon>Alistipes</taxon>
    </lineage>
</organism>
<dbReference type="InterPro" id="IPR025662">
    <property type="entry name" value="Sigma_54_int_dom_ATP-bd_1"/>
</dbReference>
<dbReference type="SMART" id="SM00382">
    <property type="entry name" value="AAA"/>
    <property type="match status" value="1"/>
</dbReference>
<dbReference type="Pfam" id="PF25601">
    <property type="entry name" value="AAA_lid_14"/>
    <property type="match status" value="1"/>
</dbReference>
<dbReference type="InterPro" id="IPR003593">
    <property type="entry name" value="AAA+_ATPase"/>
</dbReference>
<keyword evidence="2" id="KW-0067">ATP-binding</keyword>
<dbReference type="EMBL" id="CP102294">
    <property type="protein sequence ID" value="UWN57509.1"/>
    <property type="molecule type" value="Genomic_DNA"/>
</dbReference>
<keyword evidence="8" id="KW-1185">Reference proteome</keyword>
<dbReference type="SUPFAM" id="SSF52540">
    <property type="entry name" value="P-loop containing nucleoside triphosphate hydrolases"/>
    <property type="match status" value="1"/>
</dbReference>
<dbReference type="PROSITE" id="PS00688">
    <property type="entry name" value="SIGMA54_INTERACT_3"/>
    <property type="match status" value="1"/>
</dbReference>
<name>A0ABY5V1J0_9BACT</name>
<dbReference type="InterPro" id="IPR002078">
    <property type="entry name" value="Sigma_54_int"/>
</dbReference>
<evidence type="ECO:0000256" key="1">
    <source>
        <dbReference type="ARBA" id="ARBA00022741"/>
    </source>
</evidence>
<dbReference type="CDD" id="cd00009">
    <property type="entry name" value="AAA"/>
    <property type="match status" value="1"/>
</dbReference>
<feature type="domain" description="Sigma-54 factor interaction" evidence="6">
    <location>
        <begin position="12"/>
        <end position="241"/>
    </location>
</feature>
<dbReference type="InterPro" id="IPR025944">
    <property type="entry name" value="Sigma_54_int_dom_CS"/>
</dbReference>
<dbReference type="InterPro" id="IPR009057">
    <property type="entry name" value="Homeodomain-like_sf"/>
</dbReference>
<dbReference type="PRINTS" id="PR01590">
    <property type="entry name" value="HTHFIS"/>
</dbReference>
<dbReference type="SUPFAM" id="SSF46689">
    <property type="entry name" value="Homeodomain-like"/>
    <property type="match status" value="1"/>
</dbReference>
<evidence type="ECO:0000259" key="6">
    <source>
        <dbReference type="PROSITE" id="PS50045"/>
    </source>
</evidence>
<dbReference type="PANTHER" id="PTHR32071">
    <property type="entry name" value="TRANSCRIPTIONAL REGULATORY PROTEIN"/>
    <property type="match status" value="1"/>
</dbReference>
<sequence>MDLTIVKQRFGIIGNNDALNRALEVALRVAPTDLSVLVTGESGVGKEFFPQIIHANSSRKHGNYIAVNCGAIPDGTIDSELFGHEKGAFTGATESRKGYFEVADGGTIFLDEVAELPHTTQVRLLRVLQTGEFIRVGSSKAQKTNVRVVAATNINLRNAIAEGRFREDLYYRLNTVPILIPPLRERKGDIHLLFRKFAVDIATQYRMPAISLDEQAREMLESYGWPGNIRQLKNVAEQISAIEPTRTITGEILRRYLPAETERSGVPMLTEPSAAKDRSDERELLYKVLFDLRSDMNDVKRMLAELIAERKYEAPKSDIAALLPRSNYPVTSPVRPAEEIFTDTEEVIDEPPHEEMTKEKAQREAIVRALRHHGGKRRDAARELFISERTLYRKMKELGIDDSCIKP</sequence>
<dbReference type="PROSITE" id="PS00676">
    <property type="entry name" value="SIGMA54_INTERACT_2"/>
    <property type="match status" value="1"/>
</dbReference>
<gene>
    <name evidence="7" type="ORF">NQ491_01670</name>
</gene>
<dbReference type="InterPro" id="IPR058031">
    <property type="entry name" value="AAA_lid_NorR"/>
</dbReference>
<dbReference type="PANTHER" id="PTHR32071:SF121">
    <property type="entry name" value="SIGMA L-DEPENDENT TRANSCRIPTIONAL REGULATOR YQIR-RELATED"/>
    <property type="match status" value="1"/>
</dbReference>
<dbReference type="GeneID" id="82890402"/>
<proteinExistence type="predicted"/>
<dbReference type="InterPro" id="IPR002197">
    <property type="entry name" value="HTH_Fis"/>
</dbReference>
<protein>
    <submittedName>
        <fullName evidence="7">Sigma-54 dependent transcriptional regulator</fullName>
    </submittedName>
</protein>
<dbReference type="Gene3D" id="3.40.50.300">
    <property type="entry name" value="P-loop containing nucleotide triphosphate hydrolases"/>
    <property type="match status" value="1"/>
</dbReference>
<accession>A0ABY5V1J0</accession>
<dbReference type="InterPro" id="IPR027417">
    <property type="entry name" value="P-loop_NTPase"/>
</dbReference>
<dbReference type="Gene3D" id="1.10.10.60">
    <property type="entry name" value="Homeodomain-like"/>
    <property type="match status" value="1"/>
</dbReference>
<evidence type="ECO:0000256" key="4">
    <source>
        <dbReference type="ARBA" id="ARBA00023125"/>
    </source>
</evidence>
<dbReference type="Pfam" id="PF00158">
    <property type="entry name" value="Sigma54_activat"/>
    <property type="match status" value="1"/>
</dbReference>
<evidence type="ECO:0000313" key="7">
    <source>
        <dbReference type="EMBL" id="UWN57509.1"/>
    </source>
</evidence>
<evidence type="ECO:0000256" key="3">
    <source>
        <dbReference type="ARBA" id="ARBA00023015"/>
    </source>
</evidence>
<dbReference type="Pfam" id="PF02954">
    <property type="entry name" value="HTH_8"/>
    <property type="match status" value="1"/>
</dbReference>
<dbReference type="PROSITE" id="PS50045">
    <property type="entry name" value="SIGMA54_INTERACT_4"/>
    <property type="match status" value="1"/>
</dbReference>
<keyword evidence="4" id="KW-0238">DNA-binding</keyword>
<keyword evidence="1" id="KW-0547">Nucleotide-binding</keyword>
<dbReference type="Gene3D" id="1.10.8.60">
    <property type="match status" value="1"/>
</dbReference>
<dbReference type="RefSeq" id="WP_019245087.1">
    <property type="nucleotide sequence ID" value="NZ_CAPH01000006.1"/>
</dbReference>
<evidence type="ECO:0000256" key="2">
    <source>
        <dbReference type="ARBA" id="ARBA00022840"/>
    </source>
</evidence>
<reference evidence="7" key="1">
    <citation type="journal article" date="2022" name="Cell">
        <title>Design, construction, and in vivo augmentation of a complex gut microbiome.</title>
        <authorList>
            <person name="Cheng A.G."/>
            <person name="Ho P.Y."/>
            <person name="Aranda-Diaz A."/>
            <person name="Jain S."/>
            <person name="Yu F.B."/>
            <person name="Meng X."/>
            <person name="Wang M."/>
            <person name="Iakiviak M."/>
            <person name="Nagashima K."/>
            <person name="Zhao A."/>
            <person name="Murugkar P."/>
            <person name="Patil A."/>
            <person name="Atabakhsh K."/>
            <person name="Weakley A."/>
            <person name="Yan J."/>
            <person name="Brumbaugh A.R."/>
            <person name="Higginbottom S."/>
            <person name="Dimas A."/>
            <person name="Shiver A.L."/>
            <person name="Deutschbauer A."/>
            <person name="Neff N."/>
            <person name="Sonnenburg J.L."/>
            <person name="Huang K.C."/>
            <person name="Fischbach M.A."/>
        </authorList>
    </citation>
    <scope>NUCLEOTIDE SEQUENCE</scope>
    <source>
        <strain evidence="7">AP11</strain>
    </source>
</reference>
<keyword evidence="5" id="KW-0804">Transcription</keyword>
<dbReference type="InterPro" id="IPR025943">
    <property type="entry name" value="Sigma_54_int_dom_ATP-bd_2"/>
</dbReference>
<dbReference type="PROSITE" id="PS00675">
    <property type="entry name" value="SIGMA54_INTERACT_1"/>
    <property type="match status" value="1"/>
</dbReference>
<keyword evidence="3" id="KW-0805">Transcription regulation</keyword>
<evidence type="ECO:0000313" key="8">
    <source>
        <dbReference type="Proteomes" id="UP001059295"/>
    </source>
</evidence>
<evidence type="ECO:0000256" key="5">
    <source>
        <dbReference type="ARBA" id="ARBA00023163"/>
    </source>
</evidence>
<dbReference type="Proteomes" id="UP001059295">
    <property type="component" value="Chromosome"/>
</dbReference>